<organism evidence="3 4">
    <name type="scientific">Arabis nemorensis</name>
    <dbReference type="NCBI Taxonomy" id="586526"/>
    <lineage>
        <taxon>Eukaryota</taxon>
        <taxon>Viridiplantae</taxon>
        <taxon>Streptophyta</taxon>
        <taxon>Embryophyta</taxon>
        <taxon>Tracheophyta</taxon>
        <taxon>Spermatophyta</taxon>
        <taxon>Magnoliopsida</taxon>
        <taxon>eudicotyledons</taxon>
        <taxon>Gunneridae</taxon>
        <taxon>Pentapetalae</taxon>
        <taxon>rosids</taxon>
        <taxon>malvids</taxon>
        <taxon>Brassicales</taxon>
        <taxon>Brassicaceae</taxon>
        <taxon>Arabideae</taxon>
        <taxon>Arabis</taxon>
    </lineage>
</organism>
<feature type="region of interest" description="Disordered" evidence="1">
    <location>
        <begin position="41"/>
        <end position="74"/>
    </location>
</feature>
<protein>
    <submittedName>
        <fullName evidence="3">Uncharacterized protein</fullName>
    </submittedName>
</protein>
<proteinExistence type="predicted"/>
<dbReference type="Proteomes" id="UP000489600">
    <property type="component" value="Unassembled WGS sequence"/>
</dbReference>
<dbReference type="EMBL" id="CABITT030000004">
    <property type="protein sequence ID" value="VVB02382.1"/>
    <property type="molecule type" value="Genomic_DNA"/>
</dbReference>
<dbReference type="AlphaFoldDB" id="A0A565BLA9"/>
<gene>
    <name evidence="2" type="ORF">ANE_LOCUS12825</name>
    <name evidence="3" type="ORF">ANE_LOCUS12826</name>
</gene>
<evidence type="ECO:0000313" key="4">
    <source>
        <dbReference type="Proteomes" id="UP000489600"/>
    </source>
</evidence>
<reference evidence="3 4" key="1">
    <citation type="submission" date="2019-07" db="EMBL/GenBank/DDBJ databases">
        <authorList>
            <person name="Dittberner H."/>
        </authorList>
    </citation>
    <scope>NUCLEOTIDE SEQUENCE [LARGE SCALE GENOMIC DNA]</scope>
</reference>
<sequence>MKHLRINPTHSGFPTGTPNILSPSILDFPSLVLSPVNPLIPDPVYRSGSSNQTPTPRDKEPQLLSLFPLTPHEP</sequence>
<dbReference type="OrthoDB" id="1094921at2759"/>
<evidence type="ECO:0000313" key="3">
    <source>
        <dbReference type="EMBL" id="VVB02382.1"/>
    </source>
</evidence>
<accession>A0A565BLA9</accession>
<name>A0A565BLA9_9BRAS</name>
<keyword evidence="4" id="KW-1185">Reference proteome</keyword>
<evidence type="ECO:0000313" key="2">
    <source>
        <dbReference type="EMBL" id="VVB02381.1"/>
    </source>
</evidence>
<dbReference type="EMBL" id="CABITT030000004">
    <property type="protein sequence ID" value="VVB02381.1"/>
    <property type="molecule type" value="Genomic_DNA"/>
</dbReference>
<evidence type="ECO:0000256" key="1">
    <source>
        <dbReference type="SAM" id="MobiDB-lite"/>
    </source>
</evidence>